<gene>
    <name evidence="1" type="ORF">A3K91_2181</name>
</gene>
<accession>A0ABM6A0I1</accession>
<dbReference type="EMBL" id="CP014945">
    <property type="protein sequence ID" value="AMT97761.1"/>
    <property type="molecule type" value="Genomic_DNA"/>
</dbReference>
<organism evidence="1 2">
    <name type="scientific">Psychrobacter alimentarius</name>
    <dbReference type="NCBI Taxonomy" id="261164"/>
    <lineage>
        <taxon>Bacteria</taxon>
        <taxon>Pseudomonadati</taxon>
        <taxon>Pseudomonadota</taxon>
        <taxon>Gammaproteobacteria</taxon>
        <taxon>Moraxellales</taxon>
        <taxon>Moraxellaceae</taxon>
        <taxon>Psychrobacter</taxon>
    </lineage>
</organism>
<keyword evidence="2" id="KW-1185">Reference proteome</keyword>
<name>A0ABM6A0I1_9GAMM</name>
<evidence type="ECO:0000313" key="2">
    <source>
        <dbReference type="Proteomes" id="UP000076104"/>
    </source>
</evidence>
<dbReference type="GeneID" id="33060088"/>
<dbReference type="RefSeq" id="WP_062845290.1">
    <property type="nucleotide sequence ID" value="NZ_CP014945.1"/>
</dbReference>
<proteinExistence type="predicted"/>
<protein>
    <submittedName>
        <fullName evidence="1">Uncharacterized protein</fullName>
    </submittedName>
</protein>
<evidence type="ECO:0000313" key="1">
    <source>
        <dbReference type="EMBL" id="AMT97761.1"/>
    </source>
</evidence>
<sequence>MNSSDVFVKTDLGRDEVKSQGLGILPREARTLLIMIDGKRDYQSYLYALNQSKMFASFGGITSLLELLLELEYIEIVSANSTSINTQTQPINQSSDISIESAVDRAFNNKSPKRMKAIGNIFKTKLSAARYENIKSDLAVYIERNASAAEAWGYLLLLEQCVNNSQLLILAQEIQRKSHGDLSLGMTSFIKRIEQ</sequence>
<dbReference type="Proteomes" id="UP000076104">
    <property type="component" value="Chromosome"/>
</dbReference>
<reference evidence="1 2" key="1">
    <citation type="submission" date="2016-03" db="EMBL/GenBank/DDBJ databases">
        <title>Genome sequencing of Psychrobacter alimentarius PAMC 27889.</title>
        <authorList>
            <person name="Lee J."/>
            <person name="Kim O.-S."/>
        </authorList>
    </citation>
    <scope>NUCLEOTIDE SEQUENCE [LARGE SCALE GENOMIC DNA]</scope>
    <source>
        <strain evidence="1 2">PAMC 27889</strain>
    </source>
</reference>